<feature type="compositionally biased region" description="Low complexity" evidence="1">
    <location>
        <begin position="13"/>
        <end position="22"/>
    </location>
</feature>
<keyword evidence="3" id="KW-1185">Reference proteome</keyword>
<sequence length="81" mass="9252">DSPSSPSPPPPSSTSIPSSESSLLMDHPEEETNERRELRLSMEEKIVGEDQMKQLKMVSIWRAWTRGISIMRAERKAREDV</sequence>
<gene>
    <name evidence="2" type="ORF">PENTCL1PPCAC_7874</name>
</gene>
<feature type="non-terminal residue" evidence="2">
    <location>
        <position position="1"/>
    </location>
</feature>
<comment type="caution">
    <text evidence="2">The sequence shown here is derived from an EMBL/GenBank/DDBJ whole genome shotgun (WGS) entry which is preliminary data.</text>
</comment>
<name>A0AAV5SS67_9BILA</name>
<proteinExistence type="predicted"/>
<protein>
    <submittedName>
        <fullName evidence="2">Uncharacterized protein</fullName>
    </submittedName>
</protein>
<organism evidence="2 3">
    <name type="scientific">Pristionchus entomophagus</name>
    <dbReference type="NCBI Taxonomy" id="358040"/>
    <lineage>
        <taxon>Eukaryota</taxon>
        <taxon>Metazoa</taxon>
        <taxon>Ecdysozoa</taxon>
        <taxon>Nematoda</taxon>
        <taxon>Chromadorea</taxon>
        <taxon>Rhabditida</taxon>
        <taxon>Rhabditina</taxon>
        <taxon>Diplogasteromorpha</taxon>
        <taxon>Diplogasteroidea</taxon>
        <taxon>Neodiplogasteridae</taxon>
        <taxon>Pristionchus</taxon>
    </lineage>
</organism>
<feature type="non-terminal residue" evidence="2">
    <location>
        <position position="81"/>
    </location>
</feature>
<dbReference type="EMBL" id="BTSX01000002">
    <property type="protein sequence ID" value="GMS85699.1"/>
    <property type="molecule type" value="Genomic_DNA"/>
</dbReference>
<evidence type="ECO:0000313" key="2">
    <source>
        <dbReference type="EMBL" id="GMS85699.1"/>
    </source>
</evidence>
<accession>A0AAV5SS67</accession>
<evidence type="ECO:0000313" key="3">
    <source>
        <dbReference type="Proteomes" id="UP001432027"/>
    </source>
</evidence>
<dbReference type="Proteomes" id="UP001432027">
    <property type="component" value="Unassembled WGS sequence"/>
</dbReference>
<feature type="region of interest" description="Disordered" evidence="1">
    <location>
        <begin position="1"/>
        <end position="38"/>
    </location>
</feature>
<dbReference type="AlphaFoldDB" id="A0AAV5SS67"/>
<reference evidence="2" key="1">
    <citation type="submission" date="2023-10" db="EMBL/GenBank/DDBJ databases">
        <title>Genome assembly of Pristionchus species.</title>
        <authorList>
            <person name="Yoshida K."/>
            <person name="Sommer R.J."/>
        </authorList>
    </citation>
    <scope>NUCLEOTIDE SEQUENCE</scope>
    <source>
        <strain evidence="2">RS0144</strain>
    </source>
</reference>
<evidence type="ECO:0000256" key="1">
    <source>
        <dbReference type="SAM" id="MobiDB-lite"/>
    </source>
</evidence>
<feature type="compositionally biased region" description="Pro residues" evidence="1">
    <location>
        <begin position="1"/>
        <end position="12"/>
    </location>
</feature>